<evidence type="ECO:0000256" key="6">
    <source>
        <dbReference type="ARBA" id="ARBA00022839"/>
    </source>
</evidence>
<keyword evidence="7" id="KW-0235">DNA replication</keyword>
<dbReference type="SUPFAM" id="SSF56300">
    <property type="entry name" value="Metallo-dependent phosphatases"/>
    <property type="match status" value="1"/>
</dbReference>
<dbReference type="Proteomes" id="UP001519308">
    <property type="component" value="Unassembled WGS sequence"/>
</dbReference>
<evidence type="ECO:0000259" key="9">
    <source>
        <dbReference type="Pfam" id="PF12320"/>
    </source>
</evidence>
<evidence type="ECO:0000259" key="8">
    <source>
        <dbReference type="Pfam" id="PF00149"/>
    </source>
</evidence>
<name>A0ABS4K3E8_9CLOT</name>
<dbReference type="RefSeq" id="WP_021283702.1">
    <property type="nucleotide sequence ID" value="NZ_JAGGLL010000015.1"/>
</dbReference>
<organism evidence="10 11">
    <name type="scientific">Clostridium punense</name>
    <dbReference type="NCBI Taxonomy" id="1054297"/>
    <lineage>
        <taxon>Bacteria</taxon>
        <taxon>Bacillati</taxon>
        <taxon>Bacillota</taxon>
        <taxon>Clostridia</taxon>
        <taxon>Eubacteriales</taxon>
        <taxon>Clostridiaceae</taxon>
        <taxon>Clostridium</taxon>
    </lineage>
</organism>
<dbReference type="NCBIfam" id="TIGR00619">
    <property type="entry name" value="sbcd"/>
    <property type="match status" value="1"/>
</dbReference>
<keyword evidence="6 7" id="KW-0269">Exonuclease</keyword>
<comment type="caution">
    <text evidence="10">The sequence shown here is derived from an EMBL/GenBank/DDBJ whole genome shotgun (WGS) entry which is preliminary data.</text>
</comment>
<dbReference type="PANTHER" id="PTHR30337">
    <property type="entry name" value="COMPONENT OF ATP-DEPENDENT DSDNA EXONUCLEASE"/>
    <property type="match status" value="1"/>
</dbReference>
<sequence length="393" mass="44539">MKIFHTGDWHIGKLVNGFYMTEDQEFIMNQLYEAIEEEKPQVVLIAGDLYDRSVPPVQAIELLNKVLGKIVRDLKTPVIALAGNHDSNERIDFASELLKESGLYITGNLKKDINKVTLHDDHGAINFYSIPYADPAVVRDLFEDNSIKNHDDAMKKIVGFINASMNKEERNVAIAHGYVTYMKNEDEVAVTLEESESEKPLSIGGTAIINAECFKAFNYTALGHLHGPQKVGSDRIRYAGSLLKYSFSEVKQRKGITIVEIDGKGDVNINFREFKPRRDFRIITGELEKLMNLEVVNLGNKEDYIKVILKDKGELLDPMAKLRSIYPNVMELVREERVKASTNLKVAATNIKEKSKLSLFESFYEDITEEKCCLESIEVMKRIIEKAEKAGVE</sequence>
<accession>A0ABS4K3E8</accession>
<protein>
    <recommendedName>
        <fullName evidence="3 7">Nuclease SbcCD subunit D</fullName>
    </recommendedName>
</protein>
<dbReference type="InterPro" id="IPR026843">
    <property type="entry name" value="SbcD_C"/>
</dbReference>
<comment type="similarity">
    <text evidence="1 7">Belongs to the SbcD family.</text>
</comment>
<reference evidence="10 11" key="1">
    <citation type="submission" date="2021-03" db="EMBL/GenBank/DDBJ databases">
        <title>Genomic Encyclopedia of Type Strains, Phase IV (KMG-IV): sequencing the most valuable type-strain genomes for metagenomic binning, comparative biology and taxonomic classification.</title>
        <authorList>
            <person name="Goeker M."/>
        </authorList>
    </citation>
    <scope>NUCLEOTIDE SEQUENCE [LARGE SCALE GENOMIC DNA]</scope>
    <source>
        <strain evidence="10 11">DSM 28650</strain>
    </source>
</reference>
<evidence type="ECO:0000256" key="2">
    <source>
        <dbReference type="ARBA" id="ARBA00011322"/>
    </source>
</evidence>
<comment type="subunit">
    <text evidence="2 7">Heterodimer of SbcC and SbcD.</text>
</comment>
<keyword evidence="7" id="KW-0255">Endonuclease</keyword>
<dbReference type="InterPro" id="IPR050535">
    <property type="entry name" value="DNA_Repair-Maintenance_Comp"/>
</dbReference>
<dbReference type="InterPro" id="IPR029052">
    <property type="entry name" value="Metallo-depent_PP-like"/>
</dbReference>
<keyword evidence="7" id="KW-0233">DNA recombination</keyword>
<gene>
    <name evidence="7" type="primary">sbcD</name>
    <name evidence="10" type="ORF">J2Z44_002133</name>
</gene>
<dbReference type="Pfam" id="PF00149">
    <property type="entry name" value="Metallophos"/>
    <property type="match status" value="1"/>
</dbReference>
<dbReference type="EMBL" id="JAGGLL010000015">
    <property type="protein sequence ID" value="MBP2022312.1"/>
    <property type="molecule type" value="Genomic_DNA"/>
</dbReference>
<dbReference type="InterPro" id="IPR041796">
    <property type="entry name" value="Mre11_N"/>
</dbReference>
<evidence type="ECO:0000313" key="10">
    <source>
        <dbReference type="EMBL" id="MBP2022312.1"/>
    </source>
</evidence>
<keyword evidence="5 7" id="KW-0378">Hydrolase</keyword>
<evidence type="ECO:0000256" key="3">
    <source>
        <dbReference type="ARBA" id="ARBA00013365"/>
    </source>
</evidence>
<dbReference type="CDD" id="cd00840">
    <property type="entry name" value="MPP_Mre11_N"/>
    <property type="match status" value="1"/>
</dbReference>
<evidence type="ECO:0000256" key="7">
    <source>
        <dbReference type="RuleBase" id="RU363069"/>
    </source>
</evidence>
<evidence type="ECO:0000313" key="11">
    <source>
        <dbReference type="Proteomes" id="UP001519308"/>
    </source>
</evidence>
<proteinExistence type="inferred from homology"/>
<dbReference type="GO" id="GO:0004527">
    <property type="term" value="F:exonuclease activity"/>
    <property type="evidence" value="ECO:0007669"/>
    <property type="project" value="UniProtKB-KW"/>
</dbReference>
<feature type="domain" description="Nuclease SbcCD subunit D C-terminal" evidence="9">
    <location>
        <begin position="277"/>
        <end position="366"/>
    </location>
</feature>
<keyword evidence="4 7" id="KW-0540">Nuclease</keyword>
<evidence type="ECO:0000256" key="1">
    <source>
        <dbReference type="ARBA" id="ARBA00010555"/>
    </source>
</evidence>
<dbReference type="InterPro" id="IPR004843">
    <property type="entry name" value="Calcineurin-like_PHP"/>
</dbReference>
<feature type="domain" description="Calcineurin-like phosphoesterase" evidence="8">
    <location>
        <begin position="1"/>
        <end position="189"/>
    </location>
</feature>
<dbReference type="Pfam" id="PF12320">
    <property type="entry name" value="SbcD_C"/>
    <property type="match status" value="1"/>
</dbReference>
<dbReference type="Gene3D" id="3.60.21.10">
    <property type="match status" value="1"/>
</dbReference>
<comment type="function">
    <text evidence="7">SbcCD cleaves DNA hairpin structures. These structures can inhibit DNA replication and are intermediates in certain DNA recombination reactions. The complex acts as a 3'-&gt;5' double strand exonuclease that can open hairpins. It also has a 5' single-strand endonuclease activity.</text>
</comment>
<dbReference type="InterPro" id="IPR004593">
    <property type="entry name" value="SbcD"/>
</dbReference>
<evidence type="ECO:0000256" key="4">
    <source>
        <dbReference type="ARBA" id="ARBA00022722"/>
    </source>
</evidence>
<dbReference type="PANTHER" id="PTHR30337:SF0">
    <property type="entry name" value="NUCLEASE SBCCD SUBUNIT D"/>
    <property type="match status" value="1"/>
</dbReference>
<keyword evidence="11" id="KW-1185">Reference proteome</keyword>
<evidence type="ECO:0000256" key="5">
    <source>
        <dbReference type="ARBA" id="ARBA00022801"/>
    </source>
</evidence>